<keyword evidence="8" id="KW-0812">Transmembrane</keyword>
<dbReference type="Pfam" id="PF02518">
    <property type="entry name" value="HATPase_c"/>
    <property type="match status" value="1"/>
</dbReference>
<proteinExistence type="predicted"/>
<dbReference type="GO" id="GO:0004721">
    <property type="term" value="F:phosphoprotein phosphatase activity"/>
    <property type="evidence" value="ECO:0007669"/>
    <property type="project" value="TreeGrafter"/>
</dbReference>
<evidence type="ECO:0000259" key="10">
    <source>
        <dbReference type="PROSITE" id="PS50885"/>
    </source>
</evidence>
<evidence type="ECO:0000313" key="11">
    <source>
        <dbReference type="EMBL" id="ORC36983.1"/>
    </source>
</evidence>
<dbReference type="CDD" id="cd00082">
    <property type="entry name" value="HisKA"/>
    <property type="match status" value="1"/>
</dbReference>
<dbReference type="Pfam" id="PF00512">
    <property type="entry name" value="HisKA"/>
    <property type="match status" value="1"/>
</dbReference>
<reference evidence="11 12" key="1">
    <citation type="submission" date="2017-03" db="EMBL/GenBank/DDBJ databases">
        <title>Draft Genome sequence of Marispirochaeta sp. strain JC444.</title>
        <authorList>
            <person name="Shivani Y."/>
            <person name="Subhash Y."/>
            <person name="Sasikala C."/>
            <person name="Ramana C."/>
        </authorList>
    </citation>
    <scope>NUCLEOTIDE SEQUENCE [LARGE SCALE GENOMIC DNA]</scope>
    <source>
        <strain evidence="11 12">JC444</strain>
    </source>
</reference>
<dbReference type="GO" id="GO:0000155">
    <property type="term" value="F:phosphorelay sensor kinase activity"/>
    <property type="evidence" value="ECO:0007669"/>
    <property type="project" value="InterPro"/>
</dbReference>
<keyword evidence="12" id="KW-1185">Reference proteome</keyword>
<dbReference type="Gene3D" id="3.30.565.10">
    <property type="entry name" value="Histidine kinase-like ATPase, C-terminal domain"/>
    <property type="match status" value="1"/>
</dbReference>
<keyword evidence="4" id="KW-0597">Phosphoprotein</keyword>
<dbReference type="InterPro" id="IPR003660">
    <property type="entry name" value="HAMP_dom"/>
</dbReference>
<dbReference type="InterPro" id="IPR004358">
    <property type="entry name" value="Sig_transdc_His_kin-like_C"/>
</dbReference>
<evidence type="ECO:0000256" key="1">
    <source>
        <dbReference type="ARBA" id="ARBA00000085"/>
    </source>
</evidence>
<dbReference type="SMART" id="SM00387">
    <property type="entry name" value="HATPase_c"/>
    <property type="match status" value="1"/>
</dbReference>
<dbReference type="Gene3D" id="6.10.340.10">
    <property type="match status" value="1"/>
</dbReference>
<feature type="transmembrane region" description="Helical" evidence="8">
    <location>
        <begin position="6"/>
        <end position="30"/>
    </location>
</feature>
<dbReference type="InterPro" id="IPR036890">
    <property type="entry name" value="HATPase_C_sf"/>
</dbReference>
<evidence type="ECO:0000256" key="5">
    <source>
        <dbReference type="ARBA" id="ARBA00022679"/>
    </source>
</evidence>
<feature type="transmembrane region" description="Helical" evidence="8">
    <location>
        <begin position="180"/>
        <end position="202"/>
    </location>
</feature>
<keyword evidence="8" id="KW-0472">Membrane</keyword>
<sequence length="484" mass="53642">MLLKSFYARISLLFLAMILLLGATSLYIAFEASRLLFGEVEQKLNRGYAANIALELEPFTAEDFTEEDIKEAIHYMMVMNPSVEIYLLNHEGNILCYFSEIEEEITYLNVDLEPVRSFVESEGFKRILGDDPRNDKVKKPFSAAPLIINGKEGWVYVILRGSSYDSSLEMLRNSYYMRSGLITFIVALAATAVVGLSLFFILTRRLRRLSEAVTAFRHGRLQHRVSMRGDDEISALGYAFNDMAESIVEGIRQLREAERLRGELIANISHDLRSPLTSIRGSLETLLLKESSLSGDERRDLIEVGLRNVAGFQKLVEGLFELAKLEARQVSLQKITFSVAELIQDVVLKLQPRFNAKQLDVSYNPAADIPSLTADIGLIERMLTNIIENAVNYTPGGGSVSINLETSANGLVISVADTGPGISKEDLPRIFERFYRSDKSRSRDSEGTGLGLAIAREVAELHGGSITAESPGSGGAVFIISLPL</sequence>
<organism evidence="11 12">
    <name type="scientific">Marispirochaeta aestuarii</name>
    <dbReference type="NCBI Taxonomy" id="1963862"/>
    <lineage>
        <taxon>Bacteria</taxon>
        <taxon>Pseudomonadati</taxon>
        <taxon>Spirochaetota</taxon>
        <taxon>Spirochaetia</taxon>
        <taxon>Spirochaetales</taxon>
        <taxon>Spirochaetaceae</taxon>
        <taxon>Marispirochaeta</taxon>
    </lineage>
</organism>
<dbReference type="OrthoDB" id="367096at2"/>
<dbReference type="InterPro" id="IPR003661">
    <property type="entry name" value="HisK_dim/P_dom"/>
</dbReference>
<keyword evidence="7" id="KW-0902">Two-component regulatory system</keyword>
<comment type="caution">
    <text evidence="11">The sequence shown here is derived from an EMBL/GenBank/DDBJ whole genome shotgun (WGS) entry which is preliminary data.</text>
</comment>
<dbReference type="SMART" id="SM00388">
    <property type="entry name" value="HisKA"/>
    <property type="match status" value="1"/>
</dbReference>
<dbReference type="CDD" id="cd06225">
    <property type="entry name" value="HAMP"/>
    <property type="match status" value="1"/>
</dbReference>
<dbReference type="PRINTS" id="PR00344">
    <property type="entry name" value="BCTRLSENSOR"/>
</dbReference>
<dbReference type="InterPro" id="IPR003594">
    <property type="entry name" value="HATPase_dom"/>
</dbReference>
<evidence type="ECO:0000256" key="3">
    <source>
        <dbReference type="ARBA" id="ARBA00012438"/>
    </source>
</evidence>
<dbReference type="PANTHER" id="PTHR45453:SF1">
    <property type="entry name" value="PHOSPHATE REGULON SENSOR PROTEIN PHOR"/>
    <property type="match status" value="1"/>
</dbReference>
<dbReference type="EC" id="2.7.13.3" evidence="3"/>
<dbReference type="InterPro" id="IPR050351">
    <property type="entry name" value="BphY/WalK/GraS-like"/>
</dbReference>
<comment type="catalytic activity">
    <reaction evidence="1">
        <text>ATP + protein L-histidine = ADP + protein N-phospho-L-histidine.</text>
        <dbReference type="EC" id="2.7.13.3"/>
    </reaction>
</comment>
<keyword evidence="6" id="KW-0418">Kinase</keyword>
<accession>A0A1Y1S0U3</accession>
<dbReference type="SUPFAM" id="SSF55874">
    <property type="entry name" value="ATPase domain of HSP90 chaperone/DNA topoisomerase II/histidine kinase"/>
    <property type="match status" value="1"/>
</dbReference>
<dbReference type="InterPro" id="IPR005467">
    <property type="entry name" value="His_kinase_dom"/>
</dbReference>
<dbReference type="GO" id="GO:0005886">
    <property type="term" value="C:plasma membrane"/>
    <property type="evidence" value="ECO:0007669"/>
    <property type="project" value="TreeGrafter"/>
</dbReference>
<keyword evidence="5" id="KW-0808">Transferase</keyword>
<dbReference type="CDD" id="cd00075">
    <property type="entry name" value="HATPase"/>
    <property type="match status" value="1"/>
</dbReference>
<dbReference type="AlphaFoldDB" id="A0A1Y1S0U3"/>
<dbReference type="PANTHER" id="PTHR45453">
    <property type="entry name" value="PHOSPHATE REGULON SENSOR PROTEIN PHOR"/>
    <property type="match status" value="1"/>
</dbReference>
<dbReference type="PROSITE" id="PS50885">
    <property type="entry name" value="HAMP"/>
    <property type="match status" value="1"/>
</dbReference>
<feature type="domain" description="Histidine kinase" evidence="9">
    <location>
        <begin position="267"/>
        <end position="484"/>
    </location>
</feature>
<dbReference type="EMBL" id="MWQY01000004">
    <property type="protein sequence ID" value="ORC36983.1"/>
    <property type="molecule type" value="Genomic_DNA"/>
</dbReference>
<dbReference type="Pfam" id="PF00672">
    <property type="entry name" value="HAMP"/>
    <property type="match status" value="1"/>
</dbReference>
<dbReference type="FunFam" id="3.30.565.10:FF:000006">
    <property type="entry name" value="Sensor histidine kinase WalK"/>
    <property type="match status" value="1"/>
</dbReference>
<dbReference type="RefSeq" id="WP_083048874.1">
    <property type="nucleotide sequence ID" value="NZ_MWQY01000004.1"/>
</dbReference>
<evidence type="ECO:0000313" key="12">
    <source>
        <dbReference type="Proteomes" id="UP000192343"/>
    </source>
</evidence>
<name>A0A1Y1S0U3_9SPIO</name>
<comment type="subcellular location">
    <subcellularLocation>
        <location evidence="2">Membrane</location>
    </subcellularLocation>
</comment>
<dbReference type="Gene3D" id="1.10.287.130">
    <property type="match status" value="1"/>
</dbReference>
<protein>
    <recommendedName>
        <fullName evidence="3">histidine kinase</fullName>
        <ecNumber evidence="3">2.7.13.3</ecNumber>
    </recommendedName>
</protein>
<evidence type="ECO:0000256" key="4">
    <source>
        <dbReference type="ARBA" id="ARBA00022553"/>
    </source>
</evidence>
<evidence type="ECO:0000259" key="9">
    <source>
        <dbReference type="PROSITE" id="PS50109"/>
    </source>
</evidence>
<dbReference type="SMART" id="SM00304">
    <property type="entry name" value="HAMP"/>
    <property type="match status" value="1"/>
</dbReference>
<feature type="domain" description="HAMP" evidence="10">
    <location>
        <begin position="200"/>
        <end position="252"/>
    </location>
</feature>
<evidence type="ECO:0000256" key="6">
    <source>
        <dbReference type="ARBA" id="ARBA00022777"/>
    </source>
</evidence>
<keyword evidence="8" id="KW-1133">Transmembrane helix</keyword>
<evidence type="ECO:0000256" key="8">
    <source>
        <dbReference type="SAM" id="Phobius"/>
    </source>
</evidence>
<dbReference type="STRING" id="1963862.B4O97_04990"/>
<dbReference type="SUPFAM" id="SSF47384">
    <property type="entry name" value="Homodimeric domain of signal transducing histidine kinase"/>
    <property type="match status" value="1"/>
</dbReference>
<dbReference type="Proteomes" id="UP000192343">
    <property type="component" value="Unassembled WGS sequence"/>
</dbReference>
<dbReference type="InterPro" id="IPR036097">
    <property type="entry name" value="HisK_dim/P_sf"/>
</dbReference>
<dbReference type="PROSITE" id="PS50109">
    <property type="entry name" value="HIS_KIN"/>
    <property type="match status" value="1"/>
</dbReference>
<gene>
    <name evidence="11" type="ORF">B4O97_04990</name>
</gene>
<dbReference type="SUPFAM" id="SSF158472">
    <property type="entry name" value="HAMP domain-like"/>
    <property type="match status" value="1"/>
</dbReference>
<dbReference type="GO" id="GO:0016036">
    <property type="term" value="P:cellular response to phosphate starvation"/>
    <property type="evidence" value="ECO:0007669"/>
    <property type="project" value="TreeGrafter"/>
</dbReference>
<evidence type="ECO:0000256" key="7">
    <source>
        <dbReference type="ARBA" id="ARBA00023012"/>
    </source>
</evidence>
<evidence type="ECO:0000256" key="2">
    <source>
        <dbReference type="ARBA" id="ARBA00004370"/>
    </source>
</evidence>